<dbReference type="PANTHER" id="PTHR30408">
    <property type="entry name" value="TYPE-1 RESTRICTION ENZYME ECOKI SPECIFICITY PROTEIN"/>
    <property type="match status" value="1"/>
</dbReference>
<gene>
    <name evidence="6" type="primary">hsdS</name>
    <name evidence="6" type="ORF">MSUIS_02270</name>
</gene>
<dbReference type="SUPFAM" id="SSF116734">
    <property type="entry name" value="DNA methylase specificity domain"/>
    <property type="match status" value="2"/>
</dbReference>
<protein>
    <submittedName>
        <fullName evidence="6">Type I restriction-modification system, specificity protein, probable</fullName>
    </submittedName>
</protein>
<dbReference type="Gene3D" id="1.10.287.1120">
    <property type="entry name" value="Bipartite methylase S protein"/>
    <property type="match status" value="1"/>
</dbReference>
<evidence type="ECO:0000313" key="7">
    <source>
        <dbReference type="Proteomes" id="UP000008645"/>
    </source>
</evidence>
<feature type="domain" description="Type I restriction modification DNA specificity" evidence="5">
    <location>
        <begin position="213"/>
        <end position="362"/>
    </location>
</feature>
<evidence type="ECO:0000256" key="4">
    <source>
        <dbReference type="SAM" id="Coils"/>
    </source>
</evidence>
<dbReference type="OrthoDB" id="9811611at2"/>
<evidence type="ECO:0000256" key="2">
    <source>
        <dbReference type="ARBA" id="ARBA00022747"/>
    </source>
</evidence>
<feature type="coiled-coil region" evidence="4">
    <location>
        <begin position="166"/>
        <end position="193"/>
    </location>
</feature>
<dbReference type="InterPro" id="IPR000055">
    <property type="entry name" value="Restrct_endonuc_typeI_TRD"/>
</dbReference>
<dbReference type="Gene3D" id="3.90.220.20">
    <property type="entry name" value="DNA methylase specificity domains"/>
    <property type="match status" value="2"/>
</dbReference>
<name>F0V398_MYCS3</name>
<organism evidence="6 7">
    <name type="scientific">Mycoplasma suis (strain KI_3806)</name>
    <dbReference type="NCBI Taxonomy" id="708248"/>
    <lineage>
        <taxon>Bacteria</taxon>
        <taxon>Bacillati</taxon>
        <taxon>Mycoplasmatota</taxon>
        <taxon>Mollicutes</taxon>
        <taxon>Mycoplasmataceae</taxon>
        <taxon>Mycoplasma</taxon>
    </lineage>
</organism>
<dbReference type="EMBL" id="FQ790233">
    <property type="protein sequence ID" value="CBZ40320.1"/>
    <property type="molecule type" value="Genomic_DNA"/>
</dbReference>
<dbReference type="GO" id="GO:0009307">
    <property type="term" value="P:DNA restriction-modification system"/>
    <property type="evidence" value="ECO:0007669"/>
    <property type="project" value="UniProtKB-KW"/>
</dbReference>
<dbReference type="REBASE" id="34139">
    <property type="entry name" value="S3.Msu3806ORF2280P"/>
</dbReference>
<dbReference type="GO" id="GO:0003677">
    <property type="term" value="F:DNA binding"/>
    <property type="evidence" value="ECO:0007669"/>
    <property type="project" value="UniProtKB-KW"/>
</dbReference>
<evidence type="ECO:0000259" key="5">
    <source>
        <dbReference type="Pfam" id="PF01420"/>
    </source>
</evidence>
<comment type="similarity">
    <text evidence="1">Belongs to the type-I restriction system S methylase family.</text>
</comment>
<dbReference type="InterPro" id="IPR052021">
    <property type="entry name" value="Type-I_RS_S_subunit"/>
</dbReference>
<dbReference type="AlphaFoldDB" id="F0V398"/>
<evidence type="ECO:0000313" key="6">
    <source>
        <dbReference type="EMBL" id="CBZ40320.1"/>
    </source>
</evidence>
<sequence length="390" mass="45308">MTQKWELVTLDKLGRISKGIQKHKPNHDKKLFCFGKVPLIGCKEVSDSRLTVLKSNRNYNFYGLLQSKLFPKNTVCVVETGSLVTDSALLKFEACLSSDLYGFIPFSKISTPTFIKYCLDAPKNKRKLKNLASLYITQPHLTLSKLFQVKFPKPPLEIQQKIGEILSRYDLILDNHERQIELLKNLKASLFKEWFIKLRFPDYEKYSSENGIPEGWRKIRFGDLTEIQIGKKPASHSELLDGLGKYPFFTCSTKTKNSYTFSYDFPSLLVSAGGAYHCKFYDGKFEASTHVLVSKLKFRKFSYLILEALNLVHLPKLQRFTFSVAIKNLSPQKLKEIEILIPDQKILEKFNNFWKNIHSKIEKLELKMQKYEEIKKKLLDSLFSQEIQVY</sequence>
<keyword evidence="3" id="KW-0238">DNA-binding</keyword>
<dbReference type="Proteomes" id="UP000008645">
    <property type="component" value="Chromosome"/>
</dbReference>
<accession>F0V398</accession>
<reference evidence="6 7" key="1">
    <citation type="journal article" date="2011" name="J. Bacteriol.">
        <title>Complete genome sequence of the hemotrophic Mycoplasma suis strain KI3806.</title>
        <authorList>
            <person name="Oehlerking J."/>
            <person name="Kube M."/>
            <person name="Felder K.M."/>
            <person name="Matter D."/>
            <person name="Wittenbrink M.M."/>
            <person name="Schwarzenbach S."/>
            <person name="Kramer M.M."/>
            <person name="Hoelzle K."/>
            <person name="Hoelzle L.E."/>
        </authorList>
    </citation>
    <scope>NUCLEOTIDE SEQUENCE [LARGE SCALE GENOMIC DNA]</scope>
    <source>
        <strain evidence="7">KI_3806</strain>
    </source>
</reference>
<dbReference type="HOGENOM" id="CLU_021095_2_3_14"/>
<keyword evidence="4" id="KW-0175">Coiled coil</keyword>
<dbReference type="Pfam" id="PF01420">
    <property type="entry name" value="Methylase_S"/>
    <property type="match status" value="2"/>
</dbReference>
<keyword evidence="2" id="KW-0680">Restriction system</keyword>
<dbReference type="PANTHER" id="PTHR30408:SF13">
    <property type="entry name" value="TYPE I RESTRICTION ENZYME HINDI SPECIFICITY SUBUNIT"/>
    <property type="match status" value="1"/>
</dbReference>
<proteinExistence type="inferred from homology"/>
<dbReference type="InterPro" id="IPR044946">
    <property type="entry name" value="Restrct_endonuc_typeI_TRD_sf"/>
</dbReference>
<dbReference type="RefSeq" id="WP_013608930.1">
    <property type="nucleotide sequence ID" value="NC_015153.1"/>
</dbReference>
<feature type="domain" description="Type I restriction modification DNA specificity" evidence="5">
    <location>
        <begin position="4"/>
        <end position="184"/>
    </location>
</feature>
<dbReference type="KEGG" id="msk:MSUIS_02270"/>
<evidence type="ECO:0000256" key="1">
    <source>
        <dbReference type="ARBA" id="ARBA00010923"/>
    </source>
</evidence>
<evidence type="ECO:0000256" key="3">
    <source>
        <dbReference type="ARBA" id="ARBA00023125"/>
    </source>
</evidence>